<sequence>MRHTTTRLTIATAGLALMLGAGLGAPAGASGVQMASLEAAPQAERTQDATVYSFDVYREGSPIGTHTVRVERLPDGRRQARVTIDLKVKLGFIPLYTYRHEAVEIVGPDGRLLSLDAQTNDNGEKLSVTARREGGKVVIDGPQGRKTVDGDVVPTTYWRNAFVEADTLLDTQNGRVLSVTAQPVREDTVGTGEMRRRAMEWKLSGDLDLDIWYTPSGDWAKLAFSIDGDRFEYRPTELPR</sequence>
<keyword evidence="3" id="KW-1185">Reference proteome</keyword>
<dbReference type="Proteomes" id="UP001055804">
    <property type="component" value="Unassembled WGS sequence"/>
</dbReference>
<keyword evidence="1" id="KW-0732">Signal</keyword>
<name>A0A9J6PDE7_9PROT</name>
<evidence type="ECO:0000313" key="3">
    <source>
        <dbReference type="Proteomes" id="UP001055804"/>
    </source>
</evidence>
<dbReference type="RefSeq" id="WP_269331657.1">
    <property type="nucleotide sequence ID" value="NZ_JAMZFT010000001.1"/>
</dbReference>
<evidence type="ECO:0000256" key="1">
    <source>
        <dbReference type="SAM" id="SignalP"/>
    </source>
</evidence>
<feature type="chain" id="PRO_5039950541" evidence="1">
    <location>
        <begin position="30"/>
        <end position="240"/>
    </location>
</feature>
<dbReference type="InterPro" id="IPR045767">
    <property type="entry name" value="DUF6134"/>
</dbReference>
<proteinExistence type="predicted"/>
<protein>
    <submittedName>
        <fullName evidence="2">DUF6134 family protein</fullName>
    </submittedName>
</protein>
<dbReference type="EMBL" id="JAMZFT010000001">
    <property type="protein sequence ID" value="MCP1335723.1"/>
    <property type="molecule type" value="Genomic_DNA"/>
</dbReference>
<feature type="signal peptide" evidence="1">
    <location>
        <begin position="1"/>
        <end position="29"/>
    </location>
</feature>
<comment type="caution">
    <text evidence="2">The sequence shown here is derived from an EMBL/GenBank/DDBJ whole genome shotgun (WGS) entry which is preliminary data.</text>
</comment>
<gene>
    <name evidence="2" type="ORF">NJQ99_04810</name>
</gene>
<evidence type="ECO:0000313" key="2">
    <source>
        <dbReference type="EMBL" id="MCP1335723.1"/>
    </source>
</evidence>
<organism evidence="2 3">
    <name type="scientific">Futiania mangrovi</name>
    <dbReference type="NCBI Taxonomy" id="2959716"/>
    <lineage>
        <taxon>Bacteria</taxon>
        <taxon>Pseudomonadati</taxon>
        <taxon>Pseudomonadota</taxon>
        <taxon>Alphaproteobacteria</taxon>
        <taxon>Futianiales</taxon>
        <taxon>Futianiaceae</taxon>
        <taxon>Futiania</taxon>
    </lineage>
</organism>
<accession>A0A9J6PDE7</accession>
<dbReference type="Pfam" id="PF19630">
    <property type="entry name" value="DUF6134"/>
    <property type="match status" value="1"/>
</dbReference>
<reference evidence="2" key="1">
    <citation type="submission" date="2022-06" db="EMBL/GenBank/DDBJ databases">
        <title>Isolation and Genomics of Futiania mangrovii gen. nov., sp. nov., a Rare and Metabolically-versatile member in the Class Alphaproteobacteria.</title>
        <authorList>
            <person name="Liu L."/>
            <person name="Huang W.-C."/>
            <person name="Pan J."/>
            <person name="Li J."/>
            <person name="Huang Y."/>
            <person name="Du H."/>
            <person name="Liu Y."/>
            <person name="Li M."/>
        </authorList>
    </citation>
    <scope>NUCLEOTIDE SEQUENCE</scope>
    <source>
        <strain evidence="2">FT118</strain>
    </source>
</reference>
<dbReference type="AlphaFoldDB" id="A0A9J6PDE7"/>